<name>A0A1A9A5J3_9ACTN</name>
<keyword evidence="3" id="KW-0378">Hydrolase</keyword>
<dbReference type="Gene3D" id="2.40.10.10">
    <property type="entry name" value="Trypsin-like serine proteases"/>
    <property type="match status" value="1"/>
</dbReference>
<dbReference type="PANTHER" id="PTHR24276:SF98">
    <property type="entry name" value="FI18310P1-RELATED"/>
    <property type="match status" value="1"/>
</dbReference>
<dbReference type="InterPro" id="IPR018114">
    <property type="entry name" value="TRYPSIN_HIS"/>
</dbReference>
<dbReference type="InterPro" id="IPR001254">
    <property type="entry name" value="Trypsin_dom"/>
</dbReference>
<dbReference type="PROSITE" id="PS50240">
    <property type="entry name" value="TRYPSIN_DOM"/>
    <property type="match status" value="1"/>
</dbReference>
<keyword evidence="3" id="KW-0720">Serine protease</keyword>
<feature type="signal peptide" evidence="5">
    <location>
        <begin position="1"/>
        <end position="24"/>
    </location>
</feature>
<dbReference type="SMART" id="SM00020">
    <property type="entry name" value="Tryp_SPc"/>
    <property type="match status" value="1"/>
</dbReference>
<accession>A0A1A9A5J3</accession>
<evidence type="ECO:0000256" key="1">
    <source>
        <dbReference type="ARBA" id="ARBA00007664"/>
    </source>
</evidence>
<proteinExistence type="inferred from homology"/>
<feature type="region of interest" description="Disordered" evidence="4">
    <location>
        <begin position="21"/>
        <end position="67"/>
    </location>
</feature>
<dbReference type="InterPro" id="IPR043504">
    <property type="entry name" value="Peptidase_S1_PA_chymotrypsin"/>
</dbReference>
<dbReference type="EMBL" id="LT594323">
    <property type="protein sequence ID" value="SBT51446.1"/>
    <property type="molecule type" value="Genomic_DNA"/>
</dbReference>
<dbReference type="GO" id="GO:0006508">
    <property type="term" value="P:proteolysis"/>
    <property type="evidence" value="ECO:0007669"/>
    <property type="project" value="UniProtKB-KW"/>
</dbReference>
<dbReference type="InterPro" id="IPR028994">
    <property type="entry name" value="Integrin_alpha_N"/>
</dbReference>
<keyword evidence="2" id="KW-1015">Disulfide bond</keyword>
<dbReference type="AlphaFoldDB" id="A0A1A9A5J3"/>
<evidence type="ECO:0000256" key="3">
    <source>
        <dbReference type="RuleBase" id="RU363034"/>
    </source>
</evidence>
<dbReference type="InterPro" id="IPR009003">
    <property type="entry name" value="Peptidase_S1_PA"/>
</dbReference>
<comment type="similarity">
    <text evidence="1">Belongs to the peptidase S1 family.</text>
</comment>
<dbReference type="PRINTS" id="PR00722">
    <property type="entry name" value="CHYMOTRYPSIN"/>
</dbReference>
<protein>
    <submittedName>
        <fullName evidence="7">Trypsin</fullName>
    </submittedName>
</protein>
<dbReference type="PROSITE" id="PS00135">
    <property type="entry name" value="TRYPSIN_SER"/>
    <property type="match status" value="1"/>
</dbReference>
<dbReference type="GO" id="GO:0004252">
    <property type="term" value="F:serine-type endopeptidase activity"/>
    <property type="evidence" value="ECO:0007669"/>
    <property type="project" value="InterPro"/>
</dbReference>
<dbReference type="InterPro" id="IPR001314">
    <property type="entry name" value="Peptidase_S1A"/>
</dbReference>
<dbReference type="InterPro" id="IPR033116">
    <property type="entry name" value="TRYPSIN_SER"/>
</dbReference>
<gene>
    <name evidence="7" type="ORF">GA0070611_5185</name>
</gene>
<feature type="domain" description="Peptidase S1" evidence="6">
    <location>
        <begin position="75"/>
        <end position="333"/>
    </location>
</feature>
<dbReference type="PROSITE" id="PS00134">
    <property type="entry name" value="TRYPSIN_HIS"/>
    <property type="match status" value="1"/>
</dbReference>
<reference evidence="8" key="1">
    <citation type="submission" date="2016-06" db="EMBL/GenBank/DDBJ databases">
        <authorList>
            <person name="Varghese N."/>
            <person name="Submissions Spin"/>
        </authorList>
    </citation>
    <scope>NUCLEOTIDE SEQUENCE [LARGE SCALE GENOMIC DNA]</scope>
    <source>
        <strain evidence="8">DSM 44815</strain>
    </source>
</reference>
<evidence type="ECO:0000259" key="6">
    <source>
        <dbReference type="PROSITE" id="PS50240"/>
    </source>
</evidence>
<evidence type="ECO:0000313" key="7">
    <source>
        <dbReference type="EMBL" id="SBT51446.1"/>
    </source>
</evidence>
<dbReference type="PATRIC" id="fig|261654.4.peg.5253"/>
<evidence type="ECO:0000256" key="2">
    <source>
        <dbReference type="ARBA" id="ARBA00023157"/>
    </source>
</evidence>
<evidence type="ECO:0000256" key="5">
    <source>
        <dbReference type="SAM" id="SignalP"/>
    </source>
</evidence>
<keyword evidence="5" id="KW-0732">Signal</keyword>
<dbReference type="SUPFAM" id="SSF69318">
    <property type="entry name" value="Integrin alpha N-terminal domain"/>
    <property type="match status" value="2"/>
</dbReference>
<evidence type="ECO:0000313" key="8">
    <source>
        <dbReference type="Proteomes" id="UP000199385"/>
    </source>
</evidence>
<dbReference type="PANTHER" id="PTHR24276">
    <property type="entry name" value="POLYSERASE-RELATED"/>
    <property type="match status" value="1"/>
</dbReference>
<dbReference type="SUPFAM" id="SSF50494">
    <property type="entry name" value="Trypsin-like serine proteases"/>
    <property type="match status" value="1"/>
</dbReference>
<sequence length="611" mass="64492">MAGILAAGLALGGAAAVAPGPAQAAPTGGASDTTLNAPINRSTKLPHLRKGTATPPTPGLKGPLFQSTDGAKPRIVGGSTVSASQYPWIVGVVTYLDNSPYYGWCTGTVIAPNKILTAAHCTADGAGTTRVIAGHDKLLDADGNVVPNVGYVAEVASTWTHQGWNIAAQYDQSATNILDDVSVLTLKQNLPSAYTPVTLAGQGEAAYAAGDAGLIVGYGEDQVQNPDGTYTPVQDTVLRKASVPIRTDSDCAAAATAGWSGATYDPNRQFCAGSGTTSTPAADTCFGDSGGPLLVNGKQVGITDFGYGDYCAEGPGFYEEVNYYSNAIKADLTRPSLVNSDWTGDGHTDLMSRDASGKLWLHVGSGFENDGYGGFWSSRAIGTGFGSTSFKRVFRVYNWNGDKKPSLMAVNSIGELWIWNTDGKGNWYGSKKRIGTGWGNFTALMVTNNWLGNNLPSLMVRKSNGELWRYTSDGKGGWLNPAGTRIGTGWNGFNLFLTPGAWKGDGKEVLIGRTSTGYLKMYQTDLKGGWTNPAGTQIGSGWGGFKNIITPGDWNGDNMMDMLGIDGSYRLRMYTTDGKGNWINASGKVVSTGVWISDTTFVPWSSYNLVF</sequence>
<dbReference type="Pfam" id="PF00089">
    <property type="entry name" value="Trypsin"/>
    <property type="match status" value="1"/>
</dbReference>
<feature type="chain" id="PRO_5008383224" evidence="5">
    <location>
        <begin position="25"/>
        <end position="611"/>
    </location>
</feature>
<dbReference type="Gene3D" id="2.115.10.10">
    <property type="entry name" value="Tachylectin 2"/>
    <property type="match status" value="1"/>
</dbReference>
<feature type="compositionally biased region" description="Low complexity" evidence="4">
    <location>
        <begin position="21"/>
        <end position="30"/>
    </location>
</feature>
<dbReference type="Proteomes" id="UP000199385">
    <property type="component" value="Chromosome I"/>
</dbReference>
<keyword evidence="8" id="KW-1185">Reference proteome</keyword>
<evidence type="ECO:0000256" key="4">
    <source>
        <dbReference type="SAM" id="MobiDB-lite"/>
    </source>
</evidence>
<keyword evidence="3" id="KW-0645">Protease</keyword>
<dbReference type="CDD" id="cd00190">
    <property type="entry name" value="Tryp_SPc"/>
    <property type="match status" value="1"/>
</dbReference>
<feature type="compositionally biased region" description="Polar residues" evidence="4">
    <location>
        <begin position="31"/>
        <end position="43"/>
    </location>
</feature>
<organism evidence="7 8">
    <name type="scientific">Micromonospora auratinigra</name>
    <dbReference type="NCBI Taxonomy" id="261654"/>
    <lineage>
        <taxon>Bacteria</taxon>
        <taxon>Bacillati</taxon>
        <taxon>Actinomycetota</taxon>
        <taxon>Actinomycetes</taxon>
        <taxon>Micromonosporales</taxon>
        <taxon>Micromonosporaceae</taxon>
        <taxon>Micromonospora</taxon>
    </lineage>
</organism>
<dbReference type="InterPro" id="IPR050430">
    <property type="entry name" value="Peptidase_S1"/>
</dbReference>